<dbReference type="EMBL" id="KZ679008">
    <property type="protein sequence ID" value="PSS23064.1"/>
    <property type="molecule type" value="Genomic_DNA"/>
</dbReference>
<evidence type="ECO:0000259" key="2">
    <source>
        <dbReference type="PROSITE" id="PS50882"/>
    </source>
</evidence>
<sequence>MSQSSRRDAAQLSRPGPHEGEDARKSQQGTSSQNTTHVGHIPGQQYFPQQQNLQTRPEPFNLGPLSAALPDPSYQNYGQPQRYPSASQSSGIIYQMQNPPQFGGPQAMSPTNAPYPYQAQYQSIYATGNSPSPPHLQQGPAMGNQFYQGFIGQQQQLGTPPFIQPSHYSQMYSGMPQPQQYGPRGGYSADSQIPQQQRPNEYLGVISPTGGSGMPSRIGHAIWIGNLPPQTELMNLVHHVYKEAPGLESLFLISKSNCAFANFKDETTCAAAQAKIHDSRFQNVRLVSRLRRRSVGTTTGVPAPTGPAALTPPNPAPDRTPSPESGSKPKEVGGEVNEQDSEDSPSPKDKFFVVKSLTVEDLELSVRNGIWATQSHNEEILNKAYQTADNVYLIFSANKSGEYFGYARMISPINDDPAAAIEFAPKAQTVEDPELPKAIPTPATEFVPKGRIIDDSARGTIFWEVERDEEDEEDETQSNKSDTDLESPLNSKAWGKPFKVEWLSTTRLPFYRTRGLRNPWNSNREVKIARDGTELETSVGRKLIGLFHRIPSAVAQPVSQMQGMLTPLAGYPPMRPFQ</sequence>
<name>A0A2T3B866_AMORE</name>
<feature type="region of interest" description="Disordered" evidence="1">
    <location>
        <begin position="465"/>
        <end position="489"/>
    </location>
</feature>
<dbReference type="PANTHER" id="PTHR12357:SF3">
    <property type="entry name" value="YTH DOMAIN-CONTAINING PROTEIN 1"/>
    <property type="match status" value="1"/>
</dbReference>
<dbReference type="Pfam" id="PF04146">
    <property type="entry name" value="YTH"/>
    <property type="match status" value="1"/>
</dbReference>
<dbReference type="RefSeq" id="XP_024723110.1">
    <property type="nucleotide sequence ID" value="XM_024868013.1"/>
</dbReference>
<gene>
    <name evidence="3" type="ORF">M430DRAFT_48660</name>
</gene>
<dbReference type="AlphaFoldDB" id="A0A2T3B866"/>
<feature type="compositionally biased region" description="Polar residues" evidence="1">
    <location>
        <begin position="46"/>
        <end position="55"/>
    </location>
</feature>
<dbReference type="GO" id="GO:1990247">
    <property type="term" value="F:N6-methyladenosine-containing RNA reader activity"/>
    <property type="evidence" value="ECO:0007669"/>
    <property type="project" value="TreeGrafter"/>
</dbReference>
<dbReference type="PANTHER" id="PTHR12357">
    <property type="entry name" value="YTH YT521-B HOMOLOGY DOMAIN-CONTAINING"/>
    <property type="match status" value="1"/>
</dbReference>
<dbReference type="GO" id="GO:0003729">
    <property type="term" value="F:mRNA binding"/>
    <property type="evidence" value="ECO:0007669"/>
    <property type="project" value="TreeGrafter"/>
</dbReference>
<dbReference type="InParanoid" id="A0A2T3B866"/>
<feature type="compositionally biased region" description="Polar residues" evidence="1">
    <location>
        <begin position="26"/>
        <end position="37"/>
    </location>
</feature>
<dbReference type="InterPro" id="IPR045168">
    <property type="entry name" value="YTH_prot"/>
</dbReference>
<dbReference type="GO" id="GO:0000398">
    <property type="term" value="P:mRNA splicing, via spliceosome"/>
    <property type="evidence" value="ECO:0007669"/>
    <property type="project" value="TreeGrafter"/>
</dbReference>
<dbReference type="OrthoDB" id="306690at2759"/>
<feature type="compositionally biased region" description="Acidic residues" evidence="1">
    <location>
        <begin position="466"/>
        <end position="476"/>
    </location>
</feature>
<dbReference type="InterPro" id="IPR057720">
    <property type="entry name" value="RRM_YTH1"/>
</dbReference>
<dbReference type="InterPro" id="IPR035979">
    <property type="entry name" value="RBD_domain_sf"/>
</dbReference>
<protein>
    <recommendedName>
        <fullName evidence="2">YTH domain-containing protein</fullName>
    </recommendedName>
</protein>
<dbReference type="PROSITE" id="PS50882">
    <property type="entry name" value="YTH"/>
    <property type="match status" value="1"/>
</dbReference>
<dbReference type="GO" id="GO:0000381">
    <property type="term" value="P:regulation of alternative mRNA splicing, via spliceosome"/>
    <property type="evidence" value="ECO:0007669"/>
    <property type="project" value="TreeGrafter"/>
</dbReference>
<dbReference type="Proteomes" id="UP000241818">
    <property type="component" value="Unassembled WGS sequence"/>
</dbReference>
<feature type="compositionally biased region" description="Pro residues" evidence="1">
    <location>
        <begin position="310"/>
        <end position="320"/>
    </location>
</feature>
<dbReference type="Pfam" id="PF25701">
    <property type="entry name" value="RRM_YTH1"/>
    <property type="match status" value="1"/>
</dbReference>
<dbReference type="GeneID" id="36576094"/>
<dbReference type="GO" id="GO:0005654">
    <property type="term" value="C:nucleoplasm"/>
    <property type="evidence" value="ECO:0007669"/>
    <property type="project" value="TreeGrafter"/>
</dbReference>
<evidence type="ECO:0000313" key="4">
    <source>
        <dbReference type="Proteomes" id="UP000241818"/>
    </source>
</evidence>
<feature type="region of interest" description="Disordered" evidence="1">
    <location>
        <begin position="292"/>
        <end position="349"/>
    </location>
</feature>
<reference evidence="3 4" key="1">
    <citation type="journal article" date="2018" name="New Phytol.">
        <title>Comparative genomics and transcriptomics depict ericoid mycorrhizal fungi as versatile saprotrophs and plant mutualists.</title>
        <authorList>
            <person name="Martino E."/>
            <person name="Morin E."/>
            <person name="Grelet G.A."/>
            <person name="Kuo A."/>
            <person name="Kohler A."/>
            <person name="Daghino S."/>
            <person name="Barry K.W."/>
            <person name="Cichocki N."/>
            <person name="Clum A."/>
            <person name="Dockter R.B."/>
            <person name="Hainaut M."/>
            <person name="Kuo R.C."/>
            <person name="LaButti K."/>
            <person name="Lindahl B.D."/>
            <person name="Lindquist E.A."/>
            <person name="Lipzen A."/>
            <person name="Khouja H.R."/>
            <person name="Magnuson J."/>
            <person name="Murat C."/>
            <person name="Ohm R.A."/>
            <person name="Singer S.W."/>
            <person name="Spatafora J.W."/>
            <person name="Wang M."/>
            <person name="Veneault-Fourrey C."/>
            <person name="Henrissat B."/>
            <person name="Grigoriev I.V."/>
            <person name="Martin F.M."/>
            <person name="Perotto S."/>
        </authorList>
    </citation>
    <scope>NUCLEOTIDE SEQUENCE [LARGE SCALE GENOMIC DNA]</scope>
    <source>
        <strain evidence="3 4">ATCC 22711</strain>
    </source>
</reference>
<accession>A0A2T3B866</accession>
<evidence type="ECO:0000313" key="3">
    <source>
        <dbReference type="EMBL" id="PSS23064.1"/>
    </source>
</evidence>
<dbReference type="STRING" id="857342.A0A2T3B866"/>
<feature type="compositionally biased region" description="Low complexity" evidence="1">
    <location>
        <begin position="295"/>
        <end position="309"/>
    </location>
</feature>
<dbReference type="Gene3D" id="3.10.590.10">
    <property type="entry name" value="ph1033 like domains"/>
    <property type="match status" value="1"/>
</dbReference>
<feature type="region of interest" description="Disordered" evidence="1">
    <location>
        <begin position="1"/>
        <end position="88"/>
    </location>
</feature>
<proteinExistence type="predicted"/>
<feature type="compositionally biased region" description="Polar residues" evidence="1">
    <location>
        <begin position="73"/>
        <end position="88"/>
    </location>
</feature>
<keyword evidence="4" id="KW-1185">Reference proteome</keyword>
<evidence type="ECO:0000256" key="1">
    <source>
        <dbReference type="SAM" id="MobiDB-lite"/>
    </source>
</evidence>
<dbReference type="CDD" id="cd21134">
    <property type="entry name" value="YTH"/>
    <property type="match status" value="1"/>
</dbReference>
<dbReference type="SUPFAM" id="SSF54928">
    <property type="entry name" value="RNA-binding domain, RBD"/>
    <property type="match status" value="1"/>
</dbReference>
<feature type="domain" description="YTH" evidence="2">
    <location>
        <begin position="349"/>
        <end position="547"/>
    </location>
</feature>
<feature type="compositionally biased region" description="Basic and acidic residues" evidence="1">
    <location>
        <begin position="16"/>
        <end position="25"/>
    </location>
</feature>
<dbReference type="InterPro" id="IPR007275">
    <property type="entry name" value="YTH_domain"/>
</dbReference>
<organism evidence="3 4">
    <name type="scientific">Amorphotheca resinae ATCC 22711</name>
    <dbReference type="NCBI Taxonomy" id="857342"/>
    <lineage>
        <taxon>Eukaryota</taxon>
        <taxon>Fungi</taxon>
        <taxon>Dikarya</taxon>
        <taxon>Ascomycota</taxon>
        <taxon>Pezizomycotina</taxon>
        <taxon>Leotiomycetes</taxon>
        <taxon>Helotiales</taxon>
        <taxon>Amorphothecaceae</taxon>
        <taxon>Amorphotheca</taxon>
    </lineage>
</organism>